<reference evidence="3" key="1">
    <citation type="submission" date="2006-01" db="EMBL/GenBank/DDBJ databases">
        <authorList>
            <person name="Lindblad-Toh K."/>
            <person name="Mauceli E."/>
            <person name="Grabherr M."/>
            <person name="Chang J.L."/>
            <person name="Lander E.S."/>
        </authorList>
    </citation>
    <scope>NUCLEOTIDE SEQUENCE [LARGE SCALE GENOMIC DNA]</scope>
</reference>
<feature type="region of interest" description="Disordered" evidence="1">
    <location>
        <begin position="83"/>
        <end position="112"/>
    </location>
</feature>
<feature type="chain" id="PRO_5003449456" evidence="2">
    <location>
        <begin position="17"/>
        <end position="246"/>
    </location>
</feature>
<accession>G3PCP6</accession>
<reference evidence="3" key="2">
    <citation type="submission" date="2024-04" db="UniProtKB">
        <authorList>
            <consortium name="Ensembl"/>
        </authorList>
    </citation>
    <scope>IDENTIFICATION</scope>
</reference>
<organism evidence="3">
    <name type="scientific">Gasterosteus aculeatus</name>
    <name type="common">Three-spined stickleback</name>
    <dbReference type="NCBI Taxonomy" id="69293"/>
    <lineage>
        <taxon>Eukaryota</taxon>
        <taxon>Metazoa</taxon>
        <taxon>Chordata</taxon>
        <taxon>Craniata</taxon>
        <taxon>Vertebrata</taxon>
        <taxon>Euteleostomi</taxon>
        <taxon>Actinopterygii</taxon>
        <taxon>Neopterygii</taxon>
        <taxon>Teleostei</taxon>
        <taxon>Neoteleostei</taxon>
        <taxon>Acanthomorphata</taxon>
        <taxon>Eupercaria</taxon>
        <taxon>Perciformes</taxon>
        <taxon>Cottioidei</taxon>
        <taxon>Gasterosteales</taxon>
        <taxon>Gasterosteidae</taxon>
        <taxon>Gasterosteus</taxon>
    </lineage>
</organism>
<feature type="signal peptide" evidence="2">
    <location>
        <begin position="1"/>
        <end position="16"/>
    </location>
</feature>
<proteinExistence type="predicted"/>
<feature type="compositionally biased region" description="Basic and acidic residues" evidence="1">
    <location>
        <begin position="204"/>
        <end position="214"/>
    </location>
</feature>
<dbReference type="InParanoid" id="G3PCP6"/>
<dbReference type="PANTHER" id="PTHR46298:SF1">
    <property type="entry name" value="ANDROGLOBIN"/>
    <property type="match status" value="1"/>
</dbReference>
<dbReference type="AlphaFoldDB" id="G3PCP6"/>
<evidence type="ECO:0000313" key="3">
    <source>
        <dbReference type="Ensembl" id="ENSGACP00000015370.1"/>
    </source>
</evidence>
<dbReference type="STRING" id="69293.ENSGACP00000015370"/>
<dbReference type="Bgee" id="ENSGACG00000011627">
    <property type="expression patterns" value="Expressed in mesonephros and 4 other cell types or tissues"/>
</dbReference>
<evidence type="ECO:0000256" key="2">
    <source>
        <dbReference type="SAM" id="SignalP"/>
    </source>
</evidence>
<sequence>MRALWFYLCASISVQSLDLTKANWTLRVVTDKSEAESISMTKDTERMDQIKAIKEAWEAAEPGRSAKALQSRLKYLRKFQLPEGGAESTEPADPRSDPGTALSPSNNTVTMDYSPFIRSQKDHPVLMDSQMEATRQRQRIEKIQTYRLIRDNVLEHRKQGELHRKALIRQQLEMYEHMQAASRQRSGTFQDACGSLRSRQMAAMERKQEEKQALEDAQQALLEKTRPTSSANQRRKKSANVAGKKK</sequence>
<feature type="compositionally biased region" description="Basic residues" evidence="1">
    <location>
        <begin position="233"/>
        <end position="246"/>
    </location>
</feature>
<evidence type="ECO:0000256" key="1">
    <source>
        <dbReference type="SAM" id="MobiDB-lite"/>
    </source>
</evidence>
<feature type="region of interest" description="Disordered" evidence="1">
    <location>
        <begin position="199"/>
        <end position="246"/>
    </location>
</feature>
<dbReference type="Ensembl" id="ENSGACT00000015400.1">
    <property type="protein sequence ID" value="ENSGACP00000015370.1"/>
    <property type="gene ID" value="ENSGACG00000011627.1"/>
</dbReference>
<protein>
    <submittedName>
        <fullName evidence="3">Uncharacterized protein</fullName>
    </submittedName>
</protein>
<keyword evidence="2" id="KW-0732">Signal</keyword>
<dbReference type="eggNOG" id="ENOG502SGN5">
    <property type="taxonomic scope" value="Eukaryota"/>
</dbReference>
<name>G3PCP6_GASAC</name>
<dbReference type="PANTHER" id="PTHR46298">
    <property type="entry name" value="ANDROGLOBIN"/>
    <property type="match status" value="1"/>
</dbReference>
<dbReference type="InterPro" id="IPR053033">
    <property type="entry name" value="Androglobin-like"/>
</dbReference>
<feature type="compositionally biased region" description="Polar residues" evidence="1">
    <location>
        <begin position="102"/>
        <end position="111"/>
    </location>
</feature>